<proteinExistence type="predicted"/>
<sequence length="159" mass="18309">MLFAAVLSHPSVFLVSIVTPTPPFRQGHVVASPHMDRQEYMWNELAHMHLVYGAALGNAAEARRIYHKCHTNQKFTFTPNGYPQFEEEVLHAFEESTTTTSTRKVARQIGVDRCLVWNVLKDDELHPYHKQRVQALSPGDYPLRVAFCDWFLAELTQTR</sequence>
<evidence type="ECO:0000313" key="2">
    <source>
        <dbReference type="EMBL" id="KAJ8885010.1"/>
    </source>
</evidence>
<dbReference type="Proteomes" id="UP001159363">
    <property type="component" value="Chromosome X"/>
</dbReference>
<dbReference type="EMBL" id="JARBHB010000004">
    <property type="protein sequence ID" value="KAJ8885010.1"/>
    <property type="molecule type" value="Genomic_DNA"/>
</dbReference>
<accession>A0ABQ9HLF1</accession>
<name>A0ABQ9HLF1_9NEOP</name>
<feature type="chain" id="PRO_5045907447" evidence="1">
    <location>
        <begin position="17"/>
        <end position="159"/>
    </location>
</feature>
<evidence type="ECO:0000256" key="1">
    <source>
        <dbReference type="SAM" id="SignalP"/>
    </source>
</evidence>
<comment type="caution">
    <text evidence="2">The sequence shown here is derived from an EMBL/GenBank/DDBJ whole genome shotgun (WGS) entry which is preliminary data.</text>
</comment>
<organism evidence="2 3">
    <name type="scientific">Dryococelus australis</name>
    <dbReference type="NCBI Taxonomy" id="614101"/>
    <lineage>
        <taxon>Eukaryota</taxon>
        <taxon>Metazoa</taxon>
        <taxon>Ecdysozoa</taxon>
        <taxon>Arthropoda</taxon>
        <taxon>Hexapoda</taxon>
        <taxon>Insecta</taxon>
        <taxon>Pterygota</taxon>
        <taxon>Neoptera</taxon>
        <taxon>Polyneoptera</taxon>
        <taxon>Phasmatodea</taxon>
        <taxon>Verophasmatodea</taxon>
        <taxon>Anareolatae</taxon>
        <taxon>Phasmatidae</taxon>
        <taxon>Eurycanthinae</taxon>
        <taxon>Dryococelus</taxon>
    </lineage>
</organism>
<protein>
    <submittedName>
        <fullName evidence="2">Uncharacterized protein</fullName>
    </submittedName>
</protein>
<reference evidence="2 3" key="1">
    <citation type="submission" date="2023-02" db="EMBL/GenBank/DDBJ databases">
        <title>LHISI_Scaffold_Assembly.</title>
        <authorList>
            <person name="Stuart O.P."/>
            <person name="Cleave R."/>
            <person name="Magrath M.J.L."/>
            <person name="Mikheyev A.S."/>
        </authorList>
    </citation>
    <scope>NUCLEOTIDE SEQUENCE [LARGE SCALE GENOMIC DNA]</scope>
    <source>
        <strain evidence="2">Daus_M_001</strain>
        <tissue evidence="2">Leg muscle</tissue>
    </source>
</reference>
<dbReference type="PANTHER" id="PTHR47326">
    <property type="entry name" value="TRANSPOSABLE ELEMENT TC3 TRANSPOSASE-LIKE PROTEIN"/>
    <property type="match status" value="1"/>
</dbReference>
<dbReference type="PANTHER" id="PTHR47326:SF1">
    <property type="entry name" value="HTH PSQ-TYPE DOMAIN-CONTAINING PROTEIN"/>
    <property type="match status" value="1"/>
</dbReference>
<keyword evidence="3" id="KW-1185">Reference proteome</keyword>
<keyword evidence="1" id="KW-0732">Signal</keyword>
<feature type="signal peptide" evidence="1">
    <location>
        <begin position="1"/>
        <end position="16"/>
    </location>
</feature>
<evidence type="ECO:0000313" key="3">
    <source>
        <dbReference type="Proteomes" id="UP001159363"/>
    </source>
</evidence>
<gene>
    <name evidence="2" type="ORF">PR048_011206</name>
</gene>